<dbReference type="PROSITE" id="PS51257">
    <property type="entry name" value="PROKAR_LIPOPROTEIN"/>
    <property type="match status" value="1"/>
</dbReference>
<protein>
    <submittedName>
        <fullName evidence="1">Uncharacterized protein</fullName>
    </submittedName>
</protein>
<dbReference type="Proteomes" id="UP000186102">
    <property type="component" value="Unassembled WGS sequence"/>
</dbReference>
<comment type="caution">
    <text evidence="1">The sequence shown here is derived from an EMBL/GenBank/DDBJ whole genome shotgun (WGS) entry which is preliminary data.</text>
</comment>
<dbReference type="RefSeq" id="WP_170871535.1">
    <property type="nucleotide sequence ID" value="NZ_MLBF01000029.1"/>
</dbReference>
<organism evidence="1 2">
    <name type="scientific">Desulfosporosinus metallidurans</name>
    <dbReference type="NCBI Taxonomy" id="1888891"/>
    <lineage>
        <taxon>Bacteria</taxon>
        <taxon>Bacillati</taxon>
        <taxon>Bacillota</taxon>
        <taxon>Clostridia</taxon>
        <taxon>Eubacteriales</taxon>
        <taxon>Desulfitobacteriaceae</taxon>
        <taxon>Desulfosporosinus</taxon>
    </lineage>
</organism>
<evidence type="ECO:0000313" key="1">
    <source>
        <dbReference type="EMBL" id="OLN29849.1"/>
    </source>
</evidence>
<sequence length="50" mass="5402">MKKEVMMTAVLSLMVFGVGCGLEKTGIGTTDTSIIMNQLVTKTFRITGFT</sequence>
<dbReference type="AlphaFoldDB" id="A0A1Q8QR70"/>
<evidence type="ECO:0000313" key="2">
    <source>
        <dbReference type="Proteomes" id="UP000186102"/>
    </source>
</evidence>
<gene>
    <name evidence="1" type="ORF">DSOL_3380</name>
</gene>
<reference evidence="1 2" key="1">
    <citation type="submission" date="2016-09" db="EMBL/GenBank/DDBJ databases">
        <title>Complete genome of Desulfosporosinus sp. OL.</title>
        <authorList>
            <person name="Mardanov A."/>
            <person name="Beletsky A."/>
            <person name="Panova A."/>
            <person name="Karnachuk O."/>
            <person name="Ravin N."/>
        </authorList>
    </citation>
    <scope>NUCLEOTIDE SEQUENCE [LARGE SCALE GENOMIC DNA]</scope>
    <source>
        <strain evidence="1 2">OL</strain>
    </source>
</reference>
<accession>A0A1Q8QR70</accession>
<proteinExistence type="predicted"/>
<keyword evidence="2" id="KW-1185">Reference proteome</keyword>
<dbReference type="EMBL" id="MLBF01000029">
    <property type="protein sequence ID" value="OLN29849.1"/>
    <property type="molecule type" value="Genomic_DNA"/>
</dbReference>
<name>A0A1Q8QR70_9FIRM</name>